<dbReference type="AlphaFoldDB" id="A0A4R2J7N3"/>
<feature type="transmembrane region" description="Helical" evidence="1">
    <location>
        <begin position="200"/>
        <end position="224"/>
    </location>
</feature>
<name>A0A4R2J7N3_9PSEU</name>
<dbReference type="OrthoDB" id="4698148at2"/>
<sequence>MTDQDPLAGPAQVQARRWWRRPWVVPLAFIAAFFIAFSLPPYLAFDSSKSRVPPPPGLGWYYGLLSFHVVLASIAMITCVFQIWPWFRQRHLNAHRILGRLYVFAGVLPAGICALILAVVSPLGPAAKASTLIMAPLWLTFTVVAYRMVRQKRIVEHRRWMIRSFALTMSIITNRVWGGVMTAILQPDLDTRFHGDATVMGYSISGVATWAGWVVPLLIAEWWLERGDMAKHRARAQRRKATAQPQTPATTR</sequence>
<dbReference type="EMBL" id="SLWS01000010">
    <property type="protein sequence ID" value="TCO53652.1"/>
    <property type="molecule type" value="Genomic_DNA"/>
</dbReference>
<evidence type="ECO:0000256" key="1">
    <source>
        <dbReference type="SAM" id="Phobius"/>
    </source>
</evidence>
<dbReference type="Pfam" id="PF10067">
    <property type="entry name" value="DUF2306"/>
    <property type="match status" value="1"/>
</dbReference>
<accession>A0A4R2J7N3</accession>
<protein>
    <submittedName>
        <fullName evidence="2">Putative membrane protein DUF2306</fullName>
    </submittedName>
</protein>
<keyword evidence="1" id="KW-1133">Transmembrane helix</keyword>
<feature type="transmembrane region" description="Helical" evidence="1">
    <location>
        <begin position="126"/>
        <end position="148"/>
    </location>
</feature>
<keyword evidence="1" id="KW-0812">Transmembrane</keyword>
<keyword evidence="1" id="KW-0472">Membrane</keyword>
<feature type="transmembrane region" description="Helical" evidence="1">
    <location>
        <begin position="160"/>
        <end position="180"/>
    </location>
</feature>
<feature type="transmembrane region" description="Helical" evidence="1">
    <location>
        <begin position="23"/>
        <end position="45"/>
    </location>
</feature>
<evidence type="ECO:0000313" key="2">
    <source>
        <dbReference type="EMBL" id="TCO53652.1"/>
    </source>
</evidence>
<organism evidence="2 3">
    <name type="scientific">Actinocrispum wychmicini</name>
    <dbReference type="NCBI Taxonomy" id="1213861"/>
    <lineage>
        <taxon>Bacteria</taxon>
        <taxon>Bacillati</taxon>
        <taxon>Actinomycetota</taxon>
        <taxon>Actinomycetes</taxon>
        <taxon>Pseudonocardiales</taxon>
        <taxon>Pseudonocardiaceae</taxon>
        <taxon>Actinocrispum</taxon>
    </lineage>
</organism>
<feature type="transmembrane region" description="Helical" evidence="1">
    <location>
        <begin position="99"/>
        <end position="120"/>
    </location>
</feature>
<gene>
    <name evidence="2" type="ORF">EV192_110241</name>
</gene>
<proteinExistence type="predicted"/>
<feature type="transmembrane region" description="Helical" evidence="1">
    <location>
        <begin position="65"/>
        <end position="87"/>
    </location>
</feature>
<dbReference type="InterPro" id="IPR018750">
    <property type="entry name" value="DUF2306_membrane"/>
</dbReference>
<comment type="caution">
    <text evidence="2">The sequence shown here is derived from an EMBL/GenBank/DDBJ whole genome shotgun (WGS) entry which is preliminary data.</text>
</comment>
<dbReference type="Proteomes" id="UP000295680">
    <property type="component" value="Unassembled WGS sequence"/>
</dbReference>
<dbReference type="RefSeq" id="WP_132123612.1">
    <property type="nucleotide sequence ID" value="NZ_SLWS01000010.1"/>
</dbReference>
<keyword evidence="3" id="KW-1185">Reference proteome</keyword>
<evidence type="ECO:0000313" key="3">
    <source>
        <dbReference type="Proteomes" id="UP000295680"/>
    </source>
</evidence>
<reference evidence="2 3" key="1">
    <citation type="submission" date="2019-03" db="EMBL/GenBank/DDBJ databases">
        <title>Genomic Encyclopedia of Type Strains, Phase IV (KMG-IV): sequencing the most valuable type-strain genomes for metagenomic binning, comparative biology and taxonomic classification.</title>
        <authorList>
            <person name="Goeker M."/>
        </authorList>
    </citation>
    <scope>NUCLEOTIDE SEQUENCE [LARGE SCALE GENOMIC DNA]</scope>
    <source>
        <strain evidence="2 3">DSM 45934</strain>
    </source>
</reference>